<protein>
    <recommendedName>
        <fullName evidence="3">PiggyBac transposable element-derived protein domain-containing protein</fullName>
    </recommendedName>
</protein>
<gene>
    <name evidence="1" type="ORF">PHMEG_0003123</name>
</gene>
<comment type="caution">
    <text evidence="1">The sequence shown here is derived from an EMBL/GenBank/DDBJ whole genome shotgun (WGS) entry which is preliminary data.</text>
</comment>
<reference evidence="2" key="1">
    <citation type="submission" date="2017-03" db="EMBL/GenBank/DDBJ databases">
        <title>Phytopthora megakarya and P. palmivora, two closely related causual agents of cacao black pod achieved similar genome size and gene model numbers by different mechanisms.</title>
        <authorList>
            <person name="Ali S."/>
            <person name="Shao J."/>
            <person name="Larry D.J."/>
            <person name="Kronmiller B."/>
            <person name="Shen D."/>
            <person name="Strem M.D."/>
            <person name="Melnick R.L."/>
            <person name="Guiltinan M.J."/>
            <person name="Tyler B.M."/>
            <person name="Meinhardt L.W."/>
            <person name="Bailey B.A."/>
        </authorList>
    </citation>
    <scope>NUCLEOTIDE SEQUENCE [LARGE SCALE GENOMIC DNA]</scope>
    <source>
        <strain evidence="2">zdho120</strain>
    </source>
</reference>
<evidence type="ECO:0000313" key="1">
    <source>
        <dbReference type="EMBL" id="OWZ22210.1"/>
    </source>
</evidence>
<organism evidence="1 2">
    <name type="scientific">Phytophthora megakarya</name>
    <dbReference type="NCBI Taxonomy" id="4795"/>
    <lineage>
        <taxon>Eukaryota</taxon>
        <taxon>Sar</taxon>
        <taxon>Stramenopiles</taxon>
        <taxon>Oomycota</taxon>
        <taxon>Peronosporomycetes</taxon>
        <taxon>Peronosporales</taxon>
        <taxon>Peronosporaceae</taxon>
        <taxon>Phytophthora</taxon>
    </lineage>
</organism>
<keyword evidence="2" id="KW-1185">Reference proteome</keyword>
<accession>A0A225WZA1</accession>
<evidence type="ECO:0008006" key="3">
    <source>
        <dbReference type="Google" id="ProtNLM"/>
    </source>
</evidence>
<name>A0A225WZA1_9STRA</name>
<dbReference type="Proteomes" id="UP000198211">
    <property type="component" value="Unassembled WGS sequence"/>
</dbReference>
<sequence length="144" mass="16625">MSRTRAPKGIRNPKSRLSMVCVYHKWMVGVDAHDQLRLQRYSIQMHAWCKKYYKSIMMGLVDVAVVNVTRMSRCTQVLSAPMQGVRDTEASSGATANNEVLVCNMQQVRKSSYLTNACSTYLCERIWPQHYPSNVMTCSQIWYY</sequence>
<evidence type="ECO:0000313" key="2">
    <source>
        <dbReference type="Proteomes" id="UP000198211"/>
    </source>
</evidence>
<dbReference type="AlphaFoldDB" id="A0A225WZA1"/>
<dbReference type="OrthoDB" id="123057at2759"/>
<proteinExistence type="predicted"/>
<dbReference type="EMBL" id="NBNE01000154">
    <property type="protein sequence ID" value="OWZ22210.1"/>
    <property type="molecule type" value="Genomic_DNA"/>
</dbReference>